<reference evidence="2 3" key="1">
    <citation type="submission" date="2018-10" db="EMBL/GenBank/DDBJ databases">
        <title>Phylogenomics of Brevibacillus.</title>
        <authorList>
            <person name="Dunlap C."/>
        </authorList>
    </citation>
    <scope>NUCLEOTIDE SEQUENCE [LARGE SCALE GENOMIC DNA]</scope>
    <source>
        <strain evidence="2 3">JCM 12215</strain>
    </source>
</reference>
<dbReference type="SUPFAM" id="SSF55811">
    <property type="entry name" value="Nudix"/>
    <property type="match status" value="1"/>
</dbReference>
<dbReference type="PANTHER" id="PTHR43736">
    <property type="entry name" value="ADP-RIBOSE PYROPHOSPHATASE"/>
    <property type="match status" value="1"/>
</dbReference>
<dbReference type="PROSITE" id="PS51462">
    <property type="entry name" value="NUDIX"/>
    <property type="match status" value="1"/>
</dbReference>
<dbReference type="InterPro" id="IPR011213">
    <property type="entry name" value="NMN_biosyn"/>
</dbReference>
<dbReference type="InterPro" id="IPR036390">
    <property type="entry name" value="WH_DNA-bd_sf"/>
</dbReference>
<dbReference type="GO" id="GO:0016787">
    <property type="term" value="F:hydrolase activity"/>
    <property type="evidence" value="ECO:0007669"/>
    <property type="project" value="UniProtKB-KW"/>
</dbReference>
<dbReference type="PIRSF" id="PIRSF019423">
    <property type="entry name" value="NMN_biosyn"/>
    <property type="match status" value="1"/>
</dbReference>
<dbReference type="CDD" id="cd18873">
    <property type="entry name" value="NUDIX_NadM_like"/>
    <property type="match status" value="1"/>
</dbReference>
<sequence>MNNHSSAEQQFLKEYDVNQYLRPSVTVDLLLFTVVDKETDNYRKRSDKALKILLIKRKDHPFQGQWALPGGFVSAHESIDEAAIRVLEKETNVSDVYLEQLYTWGDIGRDPRTRVISCSYMALINSDLYPVQPGAGAEDAKWFHVQDQWTQKKTTVTDNGFMTEKWVELRLTNDSDRAQATVKITKTVENGHSKVTQEIVDSQNLAFDHAKMVLYALERLRNKVDYTDIAFHLLPEYFALSDLQQVFEVILGKELLAAAFRRKIADKVLETNHIRRSAGHRPAKLYKYNPNWDDEL</sequence>
<dbReference type="Gene3D" id="1.10.10.10">
    <property type="entry name" value="Winged helix-like DNA-binding domain superfamily/Winged helix DNA-binding domain"/>
    <property type="match status" value="1"/>
</dbReference>
<accession>A0A3M8BV15</accession>
<dbReference type="SUPFAM" id="SSF46785">
    <property type="entry name" value="Winged helix' DNA-binding domain"/>
    <property type="match status" value="1"/>
</dbReference>
<dbReference type="InterPro" id="IPR015797">
    <property type="entry name" value="NUDIX_hydrolase-like_dom_sf"/>
</dbReference>
<protein>
    <submittedName>
        <fullName evidence="2">NUDIX hydrolase</fullName>
    </submittedName>
</protein>
<proteinExistence type="predicted"/>
<dbReference type="Pfam" id="PF21906">
    <property type="entry name" value="WHD_NrtR"/>
    <property type="match status" value="1"/>
</dbReference>
<evidence type="ECO:0000259" key="1">
    <source>
        <dbReference type="PROSITE" id="PS51462"/>
    </source>
</evidence>
<dbReference type="InterPro" id="IPR036388">
    <property type="entry name" value="WH-like_DNA-bd_sf"/>
</dbReference>
<gene>
    <name evidence="2" type="ORF">EDM52_22870</name>
</gene>
<dbReference type="Proteomes" id="UP000282028">
    <property type="component" value="Unassembled WGS sequence"/>
</dbReference>
<dbReference type="OrthoDB" id="9786141at2"/>
<keyword evidence="3" id="KW-1185">Reference proteome</keyword>
<dbReference type="AlphaFoldDB" id="A0A3M8BV15"/>
<dbReference type="Gene3D" id="3.90.79.10">
    <property type="entry name" value="Nucleoside Triphosphate Pyrophosphohydrolase"/>
    <property type="match status" value="1"/>
</dbReference>
<dbReference type="Pfam" id="PF00293">
    <property type="entry name" value="NUDIX"/>
    <property type="match status" value="1"/>
</dbReference>
<comment type="caution">
    <text evidence="2">The sequence shown here is derived from an EMBL/GenBank/DDBJ whole genome shotgun (WGS) entry which is preliminary data.</text>
</comment>
<dbReference type="PANTHER" id="PTHR43736:SF4">
    <property type="entry name" value="SLR1690 PROTEIN"/>
    <property type="match status" value="1"/>
</dbReference>
<feature type="domain" description="Nudix hydrolase" evidence="1">
    <location>
        <begin position="20"/>
        <end position="168"/>
    </location>
</feature>
<name>A0A3M8BV15_9BACL</name>
<organism evidence="2 3">
    <name type="scientific">Brevibacillus invocatus</name>
    <dbReference type="NCBI Taxonomy" id="173959"/>
    <lineage>
        <taxon>Bacteria</taxon>
        <taxon>Bacillati</taxon>
        <taxon>Bacillota</taxon>
        <taxon>Bacilli</taxon>
        <taxon>Bacillales</taxon>
        <taxon>Paenibacillaceae</taxon>
        <taxon>Brevibacillus</taxon>
    </lineage>
</organism>
<keyword evidence="2" id="KW-0378">Hydrolase</keyword>
<evidence type="ECO:0000313" key="2">
    <source>
        <dbReference type="EMBL" id="RNB67248.1"/>
    </source>
</evidence>
<dbReference type="RefSeq" id="WP_122911216.1">
    <property type="nucleotide sequence ID" value="NZ_CBCSBE010000036.1"/>
</dbReference>
<evidence type="ECO:0000313" key="3">
    <source>
        <dbReference type="Proteomes" id="UP000282028"/>
    </source>
</evidence>
<dbReference type="InterPro" id="IPR000086">
    <property type="entry name" value="NUDIX_hydrolase_dom"/>
</dbReference>
<dbReference type="InterPro" id="IPR054105">
    <property type="entry name" value="WHD_NrtR"/>
</dbReference>
<dbReference type="EMBL" id="RHHR01000054">
    <property type="protein sequence ID" value="RNB67248.1"/>
    <property type="molecule type" value="Genomic_DNA"/>
</dbReference>